<reference evidence="1" key="1">
    <citation type="journal article" date="2014" name="Int. J. Syst. Evol. Microbiol.">
        <title>Complete genome sequence of Corynebacterium casei LMG S-19264T (=DSM 44701T), isolated from a smear-ripened cheese.</title>
        <authorList>
            <consortium name="US DOE Joint Genome Institute (JGI-PGF)"/>
            <person name="Walter F."/>
            <person name="Albersmeier A."/>
            <person name="Kalinowski J."/>
            <person name="Ruckert C."/>
        </authorList>
    </citation>
    <scope>NUCLEOTIDE SEQUENCE</scope>
    <source>
        <strain evidence="1">CCM 8606</strain>
    </source>
</reference>
<dbReference type="AlphaFoldDB" id="A0A8J3AIW5"/>
<organism evidence="1 2">
    <name type="scientific">Galliscardovia ingluviei</name>
    <dbReference type="NCBI Taxonomy" id="1769422"/>
    <lineage>
        <taxon>Bacteria</taxon>
        <taxon>Bacillati</taxon>
        <taxon>Actinomycetota</taxon>
        <taxon>Actinomycetes</taxon>
        <taxon>Bifidobacteriales</taxon>
        <taxon>Bifidobacteriaceae</taxon>
        <taxon>Galliscardovia</taxon>
    </lineage>
</organism>
<keyword evidence="2" id="KW-1185">Reference proteome</keyword>
<dbReference type="CDD" id="cd12954">
    <property type="entry name" value="MMP_TTHA0227_like_1"/>
    <property type="match status" value="1"/>
</dbReference>
<name>A0A8J3AIW5_9BIFI</name>
<proteinExistence type="predicted"/>
<protein>
    <recommendedName>
        <fullName evidence="3">Peptidase</fullName>
    </recommendedName>
</protein>
<dbReference type="InterPro" id="IPR038555">
    <property type="entry name" value="Zincin_1_sf"/>
</dbReference>
<dbReference type="Proteomes" id="UP000619536">
    <property type="component" value="Unassembled WGS sequence"/>
</dbReference>
<sequence length="162" mass="19153">MSHALSIHDERSYEMQSSPEHIVPWLGSTYRDRHGRGMRQPMFHMKMPQYRTRQGTFDNLVIAQFKRLATKFPKEVAQCDCAIEDVPPSVPLAWEEQRVALSQGFPAQHGERMRIVLYRMPIEHRSRDRYACELIIRDEITKRFAQLLGKDPRDIDPQWDMD</sequence>
<evidence type="ECO:0000313" key="1">
    <source>
        <dbReference type="EMBL" id="GGI13650.1"/>
    </source>
</evidence>
<evidence type="ECO:0000313" key="2">
    <source>
        <dbReference type="Proteomes" id="UP000619536"/>
    </source>
</evidence>
<dbReference type="EMBL" id="BMDH01000001">
    <property type="protein sequence ID" value="GGI13650.1"/>
    <property type="molecule type" value="Genomic_DNA"/>
</dbReference>
<dbReference type="SUPFAM" id="SSF55486">
    <property type="entry name" value="Metalloproteases ('zincins'), catalytic domain"/>
    <property type="match status" value="1"/>
</dbReference>
<dbReference type="RefSeq" id="WP_229714708.1">
    <property type="nucleotide sequence ID" value="NZ_BMDH01000001.1"/>
</dbReference>
<accession>A0A8J3AIW5</accession>
<gene>
    <name evidence="1" type="ORF">GCM10007377_07020</name>
</gene>
<evidence type="ECO:0008006" key="3">
    <source>
        <dbReference type="Google" id="ProtNLM"/>
    </source>
</evidence>
<reference evidence="1" key="2">
    <citation type="submission" date="2020-09" db="EMBL/GenBank/DDBJ databases">
        <authorList>
            <person name="Sun Q."/>
            <person name="Sedlacek I."/>
        </authorList>
    </citation>
    <scope>NUCLEOTIDE SEQUENCE</scope>
    <source>
        <strain evidence="1">CCM 8606</strain>
    </source>
</reference>
<dbReference type="Gene3D" id="3.30.2010.20">
    <property type="match status" value="1"/>
</dbReference>
<comment type="caution">
    <text evidence="1">The sequence shown here is derived from an EMBL/GenBank/DDBJ whole genome shotgun (WGS) entry which is preliminary data.</text>
</comment>